<dbReference type="GO" id="GO:0044167">
    <property type="term" value="C:host cell endoplasmic reticulum membrane"/>
    <property type="evidence" value="ECO:0007669"/>
    <property type="project" value="UniProtKB-SubCell"/>
</dbReference>
<dbReference type="GO" id="GO:0044178">
    <property type="term" value="C:host cell Golgi membrane"/>
    <property type="evidence" value="ECO:0007669"/>
    <property type="project" value="UniProtKB-SubCell"/>
</dbReference>
<evidence type="ECO:0000256" key="13">
    <source>
        <dbReference type="ARBA" id="ARBA00023136"/>
    </source>
</evidence>
<feature type="transmembrane region" description="Helical" evidence="19">
    <location>
        <begin position="203"/>
        <end position="230"/>
    </location>
</feature>
<evidence type="ECO:0000256" key="18">
    <source>
        <dbReference type="SAM" id="MobiDB-lite"/>
    </source>
</evidence>
<feature type="domain" description="Bunyavirus glycoprotein G2" evidence="21">
    <location>
        <begin position="20"/>
        <end position="299"/>
    </location>
</feature>
<feature type="transmembrane region" description="Helical" evidence="19">
    <location>
        <begin position="1373"/>
        <end position="1395"/>
    </location>
</feature>
<keyword evidence="9" id="KW-1040">Host Golgi apparatus</keyword>
<evidence type="ECO:0000256" key="11">
    <source>
        <dbReference type="ARBA" id="ARBA00022870"/>
    </source>
</evidence>
<evidence type="ECO:0000256" key="7">
    <source>
        <dbReference type="ARBA" id="ARBA00022729"/>
    </source>
</evidence>
<evidence type="ECO:0000259" key="21">
    <source>
        <dbReference type="Pfam" id="PF03563"/>
    </source>
</evidence>
<feature type="transmembrane region" description="Helical" evidence="19">
    <location>
        <begin position="358"/>
        <end position="378"/>
    </location>
</feature>
<evidence type="ECO:0000256" key="19">
    <source>
        <dbReference type="SAM" id="Phobius"/>
    </source>
</evidence>
<feature type="transmembrane region" description="Helical" evidence="19">
    <location>
        <begin position="453"/>
        <end position="471"/>
    </location>
</feature>
<reference evidence="22" key="1">
    <citation type="journal article" date="2019" name="Virology">
        <title>Evolutionary history of Simbu serogroup orthobunyaviruses in the Australian episystem.</title>
        <authorList>
            <person name="Wang J."/>
            <person name="Firth C."/>
            <person name="Amos-Ritchie R."/>
            <person name="Davis S.S."/>
            <person name="Yin H."/>
            <person name="Holmes E.C."/>
            <person name="Blasdell K.R."/>
            <person name="Walker P.J."/>
        </authorList>
    </citation>
    <scope>NUCLEOTIDE SEQUENCE</scope>
    <source>
        <strain evidence="22">Cs0010</strain>
    </source>
</reference>
<dbReference type="GO" id="GO:0046718">
    <property type="term" value="P:symbiont entry into host cell"/>
    <property type="evidence" value="ECO:0007669"/>
    <property type="project" value="UniProtKB-KW"/>
</dbReference>
<keyword evidence="12 19" id="KW-1133">Transmembrane helix</keyword>
<dbReference type="InterPro" id="IPR005167">
    <property type="entry name" value="Bunya_G1"/>
</dbReference>
<evidence type="ECO:0000256" key="8">
    <source>
        <dbReference type="ARBA" id="ARBA00022804"/>
    </source>
</evidence>
<feature type="transmembrane region" description="Helical" evidence="19">
    <location>
        <begin position="306"/>
        <end position="326"/>
    </location>
</feature>
<keyword evidence="7" id="KW-0732">Signal</keyword>
<dbReference type="Pfam" id="PF03557">
    <property type="entry name" value="Bunya_G1"/>
    <property type="match status" value="1"/>
</dbReference>
<evidence type="ECO:0000313" key="22">
    <source>
        <dbReference type="EMBL" id="QCT81305.1"/>
    </source>
</evidence>
<proteinExistence type="predicted"/>
<feature type="domain" description="Bunyavirus glycoprotein G1" evidence="20">
    <location>
        <begin position="516"/>
        <end position="1357"/>
    </location>
</feature>
<evidence type="ECO:0000256" key="5">
    <source>
        <dbReference type="ARBA" id="ARBA00022581"/>
    </source>
</evidence>
<evidence type="ECO:0000256" key="15">
    <source>
        <dbReference type="ARBA" id="ARBA00023184"/>
    </source>
</evidence>
<keyword evidence="11" id="KW-1043">Host membrane</keyword>
<dbReference type="GO" id="GO:0044003">
    <property type="term" value="P:symbiont-mediated perturbation of host process"/>
    <property type="evidence" value="ECO:0007669"/>
    <property type="project" value="InterPro"/>
</dbReference>
<keyword evidence="16" id="KW-1160">Virus entry into host cell</keyword>
<sequence length="1419" mass="161932">MILSIILLLSSVNAVPVKERCFHGGILIADYNSTDGKGEMCIKDDVSMIKIKTQSQKDTKPNYNVKAYRLYTVKDWHDCNPVPDNTGTIQITSVSRNGDINSRIYACRSHCQIIVDREKAEIVLTTDRLNHYEVIGTTIVTGWFKKTISIPLEHTCEELTIRCGQENLDIHTCFKIHRSCVRFFSGTYLPVFMIERMCQNIELIILIVYIIIAYIFAILITKSYIAYVLIPIFYPMVKAYSVIYNRFFKLCPNCLLALHPFSNCSNICICGSRFPSTESLRTHRLCKNCKGYKALTKTRYFCKNRLSSFILALLTGILLFSFITPVKGDYNIRDLPEDLESIMQKEENCKRIKNHIKIYNISAISLYTITILVIWLIYKQWKKSMFRFCSLCNLIHSKRGLTFNSVVTNKCGTCICGYTDHVYNGEDYEVSRTLLHQTQQSCFSKYNKKVCRYTNLILIIMLILSVIPDAIADLNSCYKLEETASSTDFAYCAGLDLNYTCSDIREPREYIKSKLQVTKDEEELMQILTMKSSEAFIRIESEPNIYTKMFLEHTYQAKQCSLLQGLTRHGGPANSAWRQYIRLHSLQACGHVPKKFYCQCIQNDIACDLIISDPLTKVIKFYEADNEAFKSDMEILKNTLGLAFQGMMKSIIDDLFYESTKSALIPLLERYQTKVQQNKPLRTVIMMTIYWLKSNFSIQSRPSTRSGPIASLGTKEDTTQLARGEENITSCESPKLLSCKVGQRLKLLETFMLCGNDKKIYGSPDGYTYKTNQNKLCLEDVHCHIQFKRITESTLTKIKNANCYITDYPVTNGDLTTPVRSCSIEKYGNCFTPSGDWPIAKCANGNYYYSESPEHSGDGNITVFCLTKGCSEDRFKVSHNWFIKCNWDGNIKPVNHLDVHNIHDFKSFQEAIKENIKTGLHEARFYITNQIPKVIPRFKSLNIKGMEYQNGIQNAFITSTIPVVSGVAHGLTIKLPDGEALYDLIIYIPKVYKTATYQKVYETGPTVSINMEHSEACTGPCPEHIPKKKENWLTFSKSKTSRWGCEELGCLAVGTGCVYGSCVDIIKVDSSVYKKIGEEDITVEVCITDSINSYCHKMSVLEPIETDKFSFTFESQTVTNMPELVYVKDRNVYTGQINSLGAFTEACGNIQVINSTVFGIGDPKFDYLCHAFKRKDIIIKKCMDNNYQSCKLLSRLENSKIEFIDNQMMEMKIHRQDINLGTLTYKVELGDVDYKLFTKTASISVRASCAGCSKCTMGLVCELGIESNGDTYCQIDSICQPYTKIIHVVGGSSKHTVKFQCNAEENVKITVCNVETNVIPIWSKSNDKIDVSSILEPTYIKEDDDKCETWLCKVNVEALNFISDFGYSIFGKYWKWFMITVISIICIFISIYILYPLCKRLKGCLEQNEKIYQYEMKQK</sequence>
<evidence type="ECO:0000256" key="17">
    <source>
        <dbReference type="ARBA" id="ARBA00031199"/>
    </source>
</evidence>
<dbReference type="GO" id="GO:0055036">
    <property type="term" value="C:virion membrane"/>
    <property type="evidence" value="ECO:0007669"/>
    <property type="project" value="UniProtKB-SubCell"/>
</dbReference>
<dbReference type="InterPro" id="IPR005168">
    <property type="entry name" value="Bunya_G2"/>
</dbReference>
<keyword evidence="6 19" id="KW-0812">Transmembrane</keyword>
<keyword evidence="13 19" id="KW-0472">Membrane</keyword>
<dbReference type="Pfam" id="PF03563">
    <property type="entry name" value="Bunya_G2"/>
    <property type="match status" value="1"/>
</dbReference>
<dbReference type="NCBIfam" id="TIGR04210">
    <property type="entry name" value="bunya_NSm"/>
    <property type="match status" value="1"/>
</dbReference>
<evidence type="ECO:0000256" key="9">
    <source>
        <dbReference type="ARBA" id="ARBA00022812"/>
    </source>
</evidence>
<evidence type="ECO:0000256" key="10">
    <source>
        <dbReference type="ARBA" id="ARBA00022844"/>
    </source>
</evidence>
<evidence type="ECO:0000256" key="4">
    <source>
        <dbReference type="ARBA" id="ARBA00015294"/>
    </source>
</evidence>
<evidence type="ECO:0000256" key="6">
    <source>
        <dbReference type="ARBA" id="ARBA00022692"/>
    </source>
</evidence>
<keyword evidence="14" id="KW-0325">Glycoprotein</keyword>
<evidence type="ECO:0000259" key="20">
    <source>
        <dbReference type="Pfam" id="PF03557"/>
    </source>
</evidence>
<evidence type="ECO:0000256" key="14">
    <source>
        <dbReference type="ARBA" id="ARBA00023180"/>
    </source>
</evidence>
<evidence type="ECO:0000256" key="3">
    <source>
        <dbReference type="ARBA" id="ARBA00004625"/>
    </source>
</evidence>
<keyword evidence="5" id="KW-0945">Host-virus interaction</keyword>
<dbReference type="InterPro" id="IPR026400">
    <property type="entry name" value="Bunya_nonstruc_pro_NSm"/>
</dbReference>
<feature type="region of interest" description="Disordered" evidence="18">
    <location>
        <begin position="699"/>
        <end position="718"/>
    </location>
</feature>
<protein>
    <recommendedName>
        <fullName evidence="4">Envelopment polyprotein</fullName>
    </recommendedName>
    <alternativeName>
        <fullName evidence="17">M polyprotein</fullName>
    </alternativeName>
</protein>
<evidence type="ECO:0000256" key="16">
    <source>
        <dbReference type="ARBA" id="ARBA00023296"/>
    </source>
</evidence>
<evidence type="ECO:0000256" key="12">
    <source>
        <dbReference type="ARBA" id="ARBA00022989"/>
    </source>
</evidence>
<comment type="subcellular location">
    <subcellularLocation>
        <location evidence="2">Host Golgi apparatus membrane</location>
        <topology evidence="2">Multi-pass membrane protein</topology>
    </subcellularLocation>
    <subcellularLocation>
        <location evidence="3">Host endoplasmic reticulum membrane</location>
    </subcellularLocation>
    <subcellularLocation>
        <location evidence="1">Virion membrane</location>
    </subcellularLocation>
</comment>
<keyword evidence="10" id="KW-0946">Virion</keyword>
<keyword evidence="15" id="KW-1038">Host endoplasmic reticulum</keyword>
<accession>A0A513S6V1</accession>
<dbReference type="GO" id="GO:0019062">
    <property type="term" value="P:virion attachment to host cell"/>
    <property type="evidence" value="ECO:0007669"/>
    <property type="project" value="UniProtKB-KW"/>
</dbReference>
<evidence type="ECO:0000256" key="2">
    <source>
        <dbReference type="ARBA" id="ARBA00004252"/>
    </source>
</evidence>
<organism evidence="22">
    <name type="scientific">Leanyer virus</name>
    <dbReference type="NCBI Taxonomy" id="999729"/>
    <lineage>
        <taxon>Viruses</taxon>
        <taxon>Riboviria</taxon>
        <taxon>Orthornavirae</taxon>
        <taxon>Negarnaviricota</taxon>
        <taxon>Polyploviricotina</taxon>
        <taxon>Bunyaviricetes</taxon>
        <taxon>Elliovirales</taxon>
        <taxon>Peribunyaviridae</taxon>
        <taxon>Orthobunyavirus</taxon>
        <taxon>Orthobunyavirus leanyerense</taxon>
    </lineage>
</organism>
<dbReference type="EMBL" id="MH735047">
    <property type="protein sequence ID" value="QCT81305.1"/>
    <property type="molecule type" value="Genomic_RNA"/>
</dbReference>
<evidence type="ECO:0000256" key="1">
    <source>
        <dbReference type="ARBA" id="ARBA00004182"/>
    </source>
</evidence>
<name>A0A513S6V1_9VIRU</name>
<keyword evidence="8" id="KW-1161">Viral attachment to host cell</keyword>